<dbReference type="AlphaFoldDB" id="B8II72"/>
<feature type="region of interest" description="Disordered" evidence="1">
    <location>
        <begin position="87"/>
        <end position="136"/>
    </location>
</feature>
<dbReference type="EMBL" id="CP001349">
    <property type="protein sequence ID" value="ACL57941.1"/>
    <property type="molecule type" value="Genomic_DNA"/>
</dbReference>
<keyword evidence="3" id="KW-1185">Reference proteome</keyword>
<reference evidence="2 3" key="1">
    <citation type="submission" date="2009-01" db="EMBL/GenBank/DDBJ databases">
        <title>Complete sequence of chromosome of Methylobacterium nodulans ORS 2060.</title>
        <authorList>
            <consortium name="US DOE Joint Genome Institute"/>
            <person name="Lucas S."/>
            <person name="Copeland A."/>
            <person name="Lapidus A."/>
            <person name="Glavina del Rio T."/>
            <person name="Dalin E."/>
            <person name="Tice H."/>
            <person name="Bruce D."/>
            <person name="Goodwin L."/>
            <person name="Pitluck S."/>
            <person name="Sims D."/>
            <person name="Brettin T."/>
            <person name="Detter J.C."/>
            <person name="Han C."/>
            <person name="Larimer F."/>
            <person name="Land M."/>
            <person name="Hauser L."/>
            <person name="Kyrpides N."/>
            <person name="Ivanova N."/>
            <person name="Marx C.J."/>
            <person name="Richardson P."/>
        </authorList>
    </citation>
    <scope>NUCLEOTIDE SEQUENCE [LARGE SCALE GENOMIC DNA]</scope>
    <source>
        <strain evidence="3">LMG 21967 / CNCM I-2342 / ORS 2060</strain>
    </source>
</reference>
<evidence type="ECO:0000256" key="1">
    <source>
        <dbReference type="SAM" id="MobiDB-lite"/>
    </source>
</evidence>
<protein>
    <recommendedName>
        <fullName evidence="4">Transposase</fullName>
    </recommendedName>
</protein>
<dbReference type="eggNOG" id="COG2963">
    <property type="taxonomic scope" value="Bacteria"/>
</dbReference>
<dbReference type="HOGENOM" id="CLU_1873005_0_0_5"/>
<proteinExistence type="predicted"/>
<accession>B8II72</accession>
<dbReference type="Proteomes" id="UP000008207">
    <property type="component" value="Chromosome"/>
</dbReference>
<evidence type="ECO:0000313" key="3">
    <source>
        <dbReference type="Proteomes" id="UP000008207"/>
    </source>
</evidence>
<evidence type="ECO:0008006" key="4">
    <source>
        <dbReference type="Google" id="ProtNLM"/>
    </source>
</evidence>
<organism evidence="2 3">
    <name type="scientific">Methylobacterium nodulans (strain LMG 21967 / CNCM I-2342 / ORS 2060)</name>
    <dbReference type="NCBI Taxonomy" id="460265"/>
    <lineage>
        <taxon>Bacteria</taxon>
        <taxon>Pseudomonadati</taxon>
        <taxon>Pseudomonadota</taxon>
        <taxon>Alphaproteobacteria</taxon>
        <taxon>Hyphomicrobiales</taxon>
        <taxon>Methylobacteriaceae</taxon>
        <taxon>Methylobacterium</taxon>
    </lineage>
</organism>
<feature type="compositionally biased region" description="Polar residues" evidence="1">
    <location>
        <begin position="125"/>
        <end position="136"/>
    </location>
</feature>
<evidence type="ECO:0000313" key="2">
    <source>
        <dbReference type="EMBL" id="ACL57941.1"/>
    </source>
</evidence>
<sequence length="136" mass="14945">MAEPKQRFTPEFRAEAVRLAQASGRSRRERAADLGIGLSTCGPGSTAVASERWNSHQLIVRRTWPPSSGMLLAIWLASLARVLGGPIPTQVARPVQRRTVERRSRASSSLSRSRTSDRSRKLSSIEYTSTSGAKVR</sequence>
<name>B8II72_METNO</name>
<gene>
    <name evidence="2" type="ordered locus">Mnod_2996</name>
</gene>
<dbReference type="KEGG" id="mno:Mnod_2996"/>